<dbReference type="InterPro" id="IPR017900">
    <property type="entry name" value="4Fe4S_Fe_S_CS"/>
</dbReference>
<evidence type="ECO:0000313" key="5">
    <source>
        <dbReference type="Proteomes" id="UP001642464"/>
    </source>
</evidence>
<dbReference type="EMBL" id="CAXAMM010010580">
    <property type="protein sequence ID" value="CAK9023701.1"/>
    <property type="molecule type" value="Genomic_DNA"/>
</dbReference>
<feature type="domain" description="RING-type" evidence="2">
    <location>
        <begin position="7"/>
        <end position="58"/>
    </location>
</feature>
<evidence type="ECO:0000259" key="3">
    <source>
        <dbReference type="PROSITE" id="PS51379"/>
    </source>
</evidence>
<keyword evidence="1" id="KW-0479">Metal-binding</keyword>
<feature type="domain" description="4Fe-4S ferredoxin-type" evidence="3">
    <location>
        <begin position="32"/>
        <end position="64"/>
    </location>
</feature>
<dbReference type="InterPro" id="IPR017896">
    <property type="entry name" value="4Fe4S_Fe-S-bd"/>
</dbReference>
<name>A0ABP0KA77_9DINO</name>
<protein>
    <submittedName>
        <fullName evidence="4">Chloroplastic</fullName>
    </submittedName>
</protein>
<keyword evidence="1" id="KW-0863">Zinc-finger</keyword>
<dbReference type="PROSITE" id="PS00198">
    <property type="entry name" value="4FE4S_FER_1"/>
    <property type="match status" value="1"/>
</dbReference>
<dbReference type="InterPro" id="IPR001841">
    <property type="entry name" value="Znf_RING"/>
</dbReference>
<dbReference type="PROSITE" id="PS50089">
    <property type="entry name" value="ZF_RING_2"/>
    <property type="match status" value="1"/>
</dbReference>
<proteinExistence type="predicted"/>
<gene>
    <name evidence="4" type="ORF">SCF082_LOCUS16308</name>
</gene>
<keyword evidence="1" id="KW-0862">Zinc</keyword>
<organism evidence="4 5">
    <name type="scientific">Durusdinium trenchii</name>
    <dbReference type="NCBI Taxonomy" id="1381693"/>
    <lineage>
        <taxon>Eukaryota</taxon>
        <taxon>Sar</taxon>
        <taxon>Alveolata</taxon>
        <taxon>Dinophyceae</taxon>
        <taxon>Suessiales</taxon>
        <taxon>Symbiodiniaceae</taxon>
        <taxon>Durusdinium</taxon>
    </lineage>
</organism>
<evidence type="ECO:0000256" key="1">
    <source>
        <dbReference type="PROSITE-ProRule" id="PRU00175"/>
    </source>
</evidence>
<dbReference type="PROSITE" id="PS51379">
    <property type="entry name" value="4FE4S_FER_2"/>
    <property type="match status" value="1"/>
</dbReference>
<sequence length="421" mass="46220">MDPLTDCPICFESYEPEPTDEEPCPEPVGRHWPVKLDCCHQSLCCHCQQCLARCPFCRIQWHPEEDVWDEGEHFWQRRRFPNPILTVWGTTLAFDAMRFVAPGVRMAVATAAATVAESSPFVLATGAAGAVAVAGGLALMKASEHRPDMAQRLRRQVSERPRRQLAPPVPERGAKGAAAVVRIWDALQWQLSPQWPGMPHVYLGGVTIHGRACAKIRWRVHGFSLALRSPGEAPPEQLGLTALLSEAEPSSSSRDDQLVLGRRFWGDLVFLFLLWLLGSVWWKGALGLEALQGGSFGVLPVGFQSAYSELGFKPLVRLAPDASLLAQPLDLRHVVSDFARYLCSDHIKAALPEKEWSQVAWPGVLVQGRASNGATRPAFGAETVNNLVLRSFAPAACLIAMLDHLLSWEARAAELVAQLGP</sequence>
<comment type="caution">
    <text evidence="4">The sequence shown here is derived from an EMBL/GenBank/DDBJ whole genome shotgun (WGS) entry which is preliminary data.</text>
</comment>
<keyword evidence="5" id="KW-1185">Reference proteome</keyword>
<evidence type="ECO:0000259" key="2">
    <source>
        <dbReference type="PROSITE" id="PS50089"/>
    </source>
</evidence>
<evidence type="ECO:0000313" key="4">
    <source>
        <dbReference type="EMBL" id="CAK9023701.1"/>
    </source>
</evidence>
<dbReference type="Proteomes" id="UP001642464">
    <property type="component" value="Unassembled WGS sequence"/>
</dbReference>
<accession>A0ABP0KA77</accession>
<reference evidence="4 5" key="1">
    <citation type="submission" date="2024-02" db="EMBL/GenBank/DDBJ databases">
        <authorList>
            <person name="Chen Y."/>
            <person name="Shah S."/>
            <person name="Dougan E. K."/>
            <person name="Thang M."/>
            <person name="Chan C."/>
        </authorList>
    </citation>
    <scope>NUCLEOTIDE SEQUENCE [LARGE SCALE GENOMIC DNA]</scope>
</reference>